<organism evidence="6 7">
    <name type="scientific">Labeo rohita</name>
    <name type="common">Indian major carp</name>
    <name type="synonym">Cyprinus rohita</name>
    <dbReference type="NCBI Taxonomy" id="84645"/>
    <lineage>
        <taxon>Eukaryota</taxon>
        <taxon>Metazoa</taxon>
        <taxon>Chordata</taxon>
        <taxon>Craniata</taxon>
        <taxon>Vertebrata</taxon>
        <taxon>Euteleostomi</taxon>
        <taxon>Actinopterygii</taxon>
        <taxon>Neopterygii</taxon>
        <taxon>Teleostei</taxon>
        <taxon>Ostariophysi</taxon>
        <taxon>Cypriniformes</taxon>
        <taxon>Cyprinidae</taxon>
        <taxon>Labeoninae</taxon>
        <taxon>Labeonini</taxon>
        <taxon>Labeo</taxon>
    </lineage>
</organism>
<dbReference type="Pfam" id="PF02826">
    <property type="entry name" value="2-Hacid_dh_C"/>
    <property type="match status" value="1"/>
</dbReference>
<dbReference type="EMBL" id="JACTAM010000016">
    <property type="protein sequence ID" value="KAI2655238.1"/>
    <property type="molecule type" value="Genomic_DNA"/>
</dbReference>
<evidence type="ECO:0000313" key="7">
    <source>
        <dbReference type="Proteomes" id="UP000830375"/>
    </source>
</evidence>
<dbReference type="InterPro" id="IPR006139">
    <property type="entry name" value="D-isomer_2_OHA_DH_cat_dom"/>
</dbReference>
<feature type="domain" description="D-isomer specific 2-hydroxyacid dehydrogenase catalytic" evidence="4">
    <location>
        <begin position="93"/>
        <end position="372"/>
    </location>
</feature>
<gene>
    <name evidence="6" type="ORF">H4Q32_017593</name>
</gene>
<dbReference type="CDD" id="cd05301">
    <property type="entry name" value="GDH"/>
    <property type="match status" value="1"/>
</dbReference>
<dbReference type="Pfam" id="PF00389">
    <property type="entry name" value="2-Hacid_dh"/>
    <property type="match status" value="1"/>
</dbReference>
<evidence type="ECO:0000259" key="4">
    <source>
        <dbReference type="Pfam" id="PF00389"/>
    </source>
</evidence>
<proteinExistence type="inferred from homology"/>
<dbReference type="PANTHER" id="PTHR10996:SF257">
    <property type="entry name" value="GLYOXYLATE REDUCTASE 1"/>
    <property type="match status" value="1"/>
</dbReference>
<dbReference type="InterPro" id="IPR036291">
    <property type="entry name" value="NAD(P)-bd_dom_sf"/>
</dbReference>
<evidence type="ECO:0000256" key="3">
    <source>
        <dbReference type="RuleBase" id="RU003719"/>
    </source>
</evidence>
<dbReference type="Gene3D" id="3.40.50.720">
    <property type="entry name" value="NAD(P)-binding Rossmann-like Domain"/>
    <property type="match status" value="2"/>
</dbReference>
<dbReference type="InterPro" id="IPR029752">
    <property type="entry name" value="D-isomer_DH_CS1"/>
</dbReference>
<dbReference type="InterPro" id="IPR006140">
    <property type="entry name" value="D-isomer_DH_NAD-bd"/>
</dbReference>
<keyword evidence="2 3" id="KW-0560">Oxidoreductase</keyword>
<dbReference type="PANTHER" id="PTHR10996">
    <property type="entry name" value="2-HYDROXYACID DEHYDROGENASE-RELATED"/>
    <property type="match status" value="1"/>
</dbReference>
<accession>A0ABQ8LX60</accession>
<dbReference type="InterPro" id="IPR050223">
    <property type="entry name" value="D-isomer_2-hydroxyacid_DH"/>
</dbReference>
<reference evidence="6 7" key="1">
    <citation type="submission" date="2022-01" db="EMBL/GenBank/DDBJ databases">
        <title>A high-quality chromosome-level genome assembly of rohu carp, Labeo rohita.</title>
        <authorList>
            <person name="Arick M.A. II"/>
            <person name="Hsu C.-Y."/>
            <person name="Magbanua Z."/>
            <person name="Pechanova O."/>
            <person name="Grover C."/>
            <person name="Miller E."/>
            <person name="Thrash A."/>
            <person name="Ezzel L."/>
            <person name="Alam S."/>
            <person name="Benzie J."/>
            <person name="Hamilton M."/>
            <person name="Karsi A."/>
            <person name="Lawrence M.L."/>
            <person name="Peterson D.G."/>
        </authorList>
    </citation>
    <scope>NUCLEOTIDE SEQUENCE [LARGE SCALE GENOMIC DNA]</scope>
    <source>
        <strain evidence="7">BAU-BD-2019</strain>
        <tissue evidence="6">Blood</tissue>
    </source>
</reference>
<evidence type="ECO:0000259" key="5">
    <source>
        <dbReference type="Pfam" id="PF02826"/>
    </source>
</evidence>
<sequence length="374" mass="41272">MTSRLVQATSRFRSSVTQVVRKNISNKRFKDEHISLLLCLHHGLIFSQVMEKPCILATTLGAPGGIYKCFEPCIEKHFTIIPYERFVQMKEDFADKIQAVFVWGPDAIKVDQNLLQSLPKLKAVVNGGVGVDHLDIPLINSFGVKVTNTPGVVDNATADIGMSLMLASARKIVEGHNFSKFRESDYFPKSSLGTDVSGATLGIIGMGRIGYKIAKRAQGFEMKILYHNRNRRPESEERAVGATYCASLKELLQRSDFVMVVVSLSPETRKLIGAKEFAMMKPNSTLINISRGLVVDQDALVDALQKKMIRAAALDVTYPEPLPRDHPLLSFPNVIVLPHLGTHTVETTQIMVERMVTNALAAITGGQLPDEVEA</sequence>
<feature type="domain" description="D-isomer specific 2-hydroxyacid dehydrogenase NAD-binding" evidence="5">
    <location>
        <begin position="162"/>
        <end position="341"/>
    </location>
</feature>
<evidence type="ECO:0000313" key="6">
    <source>
        <dbReference type="EMBL" id="KAI2655238.1"/>
    </source>
</evidence>
<dbReference type="Proteomes" id="UP000830375">
    <property type="component" value="Unassembled WGS sequence"/>
</dbReference>
<protein>
    <submittedName>
        <fullName evidence="6">2-ketogluconate reductase</fullName>
    </submittedName>
</protein>
<keyword evidence="7" id="KW-1185">Reference proteome</keyword>
<dbReference type="SUPFAM" id="SSF52283">
    <property type="entry name" value="Formate/glycerate dehydrogenase catalytic domain-like"/>
    <property type="match status" value="1"/>
</dbReference>
<evidence type="ECO:0000256" key="2">
    <source>
        <dbReference type="ARBA" id="ARBA00023002"/>
    </source>
</evidence>
<dbReference type="PROSITE" id="PS00065">
    <property type="entry name" value="D_2_HYDROXYACID_DH_1"/>
    <property type="match status" value="1"/>
</dbReference>
<dbReference type="SUPFAM" id="SSF51735">
    <property type="entry name" value="NAD(P)-binding Rossmann-fold domains"/>
    <property type="match status" value="1"/>
</dbReference>
<evidence type="ECO:0000256" key="1">
    <source>
        <dbReference type="ARBA" id="ARBA00005854"/>
    </source>
</evidence>
<comment type="similarity">
    <text evidence="1 3">Belongs to the D-isomer specific 2-hydroxyacid dehydrogenase family.</text>
</comment>
<name>A0ABQ8LX60_LABRO</name>
<comment type="caution">
    <text evidence="6">The sequence shown here is derived from an EMBL/GenBank/DDBJ whole genome shotgun (WGS) entry which is preliminary data.</text>
</comment>